<evidence type="ECO:0000313" key="1">
    <source>
        <dbReference type="EMBL" id="MBQ0933873.1"/>
    </source>
</evidence>
<gene>
    <name evidence="1" type="ORF">KAK11_00935</name>
</gene>
<evidence type="ECO:0008006" key="3">
    <source>
        <dbReference type="Google" id="ProtNLM"/>
    </source>
</evidence>
<reference evidence="1 2" key="1">
    <citation type="submission" date="2021-04" db="EMBL/GenBank/DDBJ databases">
        <title>The genome sequence of type strain Ideonella paludis KCTC 32238.</title>
        <authorList>
            <person name="Liu Y."/>
        </authorList>
    </citation>
    <scope>NUCLEOTIDE SEQUENCE [LARGE SCALE GENOMIC DNA]</scope>
    <source>
        <strain evidence="1 2">KCTC 32238</strain>
    </source>
</reference>
<organism evidence="1 2">
    <name type="scientific">Ideonella paludis</name>
    <dbReference type="NCBI Taxonomy" id="1233411"/>
    <lineage>
        <taxon>Bacteria</taxon>
        <taxon>Pseudomonadati</taxon>
        <taxon>Pseudomonadota</taxon>
        <taxon>Betaproteobacteria</taxon>
        <taxon>Burkholderiales</taxon>
        <taxon>Sphaerotilaceae</taxon>
        <taxon>Ideonella</taxon>
    </lineage>
</organism>
<dbReference type="EMBL" id="JAGQDG010000001">
    <property type="protein sequence ID" value="MBQ0933873.1"/>
    <property type="molecule type" value="Genomic_DNA"/>
</dbReference>
<comment type="caution">
    <text evidence="1">The sequence shown here is derived from an EMBL/GenBank/DDBJ whole genome shotgun (WGS) entry which is preliminary data.</text>
</comment>
<dbReference type="Proteomes" id="UP000672097">
    <property type="component" value="Unassembled WGS sequence"/>
</dbReference>
<proteinExistence type="predicted"/>
<keyword evidence="2" id="KW-1185">Reference proteome</keyword>
<dbReference type="Pfam" id="PF22491">
    <property type="entry name" value="DUF6988"/>
    <property type="match status" value="1"/>
</dbReference>
<dbReference type="RefSeq" id="WP_210805243.1">
    <property type="nucleotide sequence ID" value="NZ_JAGQDG010000001.1"/>
</dbReference>
<dbReference type="InterPro" id="IPR054257">
    <property type="entry name" value="DUF6988"/>
</dbReference>
<accession>A0ABS5DRU8</accession>
<name>A0ABS5DRU8_9BURK</name>
<evidence type="ECO:0000313" key="2">
    <source>
        <dbReference type="Proteomes" id="UP000672097"/>
    </source>
</evidence>
<protein>
    <recommendedName>
        <fullName evidence="3">Carboxymuconolactone decarboxylase family protein</fullName>
    </recommendedName>
</protein>
<sequence>MKVTERLVDAQLFAATINSQLDGLPLPNETRECIATALFQLTIEHFNAVTVLLERNLGGSAAALVRLQYEALIRGLYFWHVASDAEAKSFIEGNDPPKIKKMIERLEQMPPFVSGALSTVHAREWTAMNSFTHGGSAQVLRRFQQGNLAGQTTDSEVKHILKSCQYAAYVAAFMVAAACRSSDAAKRVSDAHERLGFDQWA</sequence>